<keyword evidence="2" id="KW-1185">Reference proteome</keyword>
<sequence>MWYPAMSNSGLFANAAKNCSSFTAQRITTVGL</sequence>
<dbReference type="EMBL" id="JYDI01006470">
    <property type="protein sequence ID" value="KRY03469.1"/>
    <property type="molecule type" value="Genomic_DNA"/>
</dbReference>
<protein>
    <submittedName>
        <fullName evidence="1">Uncharacterized protein</fullName>
    </submittedName>
</protein>
<gene>
    <name evidence="1" type="ORF">T03_11014</name>
</gene>
<reference evidence="1 2" key="1">
    <citation type="submission" date="2015-01" db="EMBL/GenBank/DDBJ databases">
        <title>Evolution of Trichinella species and genotypes.</title>
        <authorList>
            <person name="Korhonen P.K."/>
            <person name="Edoardo P."/>
            <person name="Giuseppe L.R."/>
            <person name="Gasser R.B."/>
        </authorList>
    </citation>
    <scope>NUCLEOTIDE SEQUENCE [LARGE SCALE GENOMIC DNA]</scope>
    <source>
        <strain evidence="1">ISS120</strain>
    </source>
</reference>
<name>A0A0V0YTJ2_TRIBR</name>
<comment type="caution">
    <text evidence="1">The sequence shown here is derived from an EMBL/GenBank/DDBJ whole genome shotgun (WGS) entry which is preliminary data.</text>
</comment>
<organism evidence="1 2">
    <name type="scientific">Trichinella britovi</name>
    <name type="common">Parasitic roundworm</name>
    <dbReference type="NCBI Taxonomy" id="45882"/>
    <lineage>
        <taxon>Eukaryota</taxon>
        <taxon>Metazoa</taxon>
        <taxon>Ecdysozoa</taxon>
        <taxon>Nematoda</taxon>
        <taxon>Enoplea</taxon>
        <taxon>Dorylaimia</taxon>
        <taxon>Trichinellida</taxon>
        <taxon>Trichinellidae</taxon>
        <taxon>Trichinella</taxon>
    </lineage>
</organism>
<dbReference type="AlphaFoldDB" id="A0A0V0YTJ2"/>
<evidence type="ECO:0000313" key="1">
    <source>
        <dbReference type="EMBL" id="KRY03469.1"/>
    </source>
</evidence>
<evidence type="ECO:0000313" key="2">
    <source>
        <dbReference type="Proteomes" id="UP000054653"/>
    </source>
</evidence>
<proteinExistence type="predicted"/>
<dbReference type="Proteomes" id="UP000054653">
    <property type="component" value="Unassembled WGS sequence"/>
</dbReference>
<accession>A0A0V0YTJ2</accession>